<feature type="transmembrane region" description="Helical" evidence="7">
    <location>
        <begin position="193"/>
        <end position="214"/>
    </location>
</feature>
<dbReference type="PANTHER" id="PTHR30625:SF11">
    <property type="entry name" value="MOTA_TOLQ_EXBB PROTON CHANNEL DOMAIN-CONTAINING PROTEIN"/>
    <property type="match status" value="1"/>
</dbReference>
<keyword evidence="5 7" id="KW-1133">Transmembrane helix</keyword>
<dbReference type="PANTHER" id="PTHR30625">
    <property type="entry name" value="PROTEIN TOLQ"/>
    <property type="match status" value="1"/>
</dbReference>
<dbReference type="GO" id="GO:0005886">
    <property type="term" value="C:plasma membrane"/>
    <property type="evidence" value="ECO:0007669"/>
    <property type="project" value="UniProtKB-SubCell"/>
</dbReference>
<keyword evidence="6 7" id="KW-0472">Membrane</keyword>
<feature type="transmembrane region" description="Helical" evidence="7">
    <location>
        <begin position="151"/>
        <end position="173"/>
    </location>
</feature>
<dbReference type="EMBL" id="UOGA01000015">
    <property type="protein sequence ID" value="VAX14807.1"/>
    <property type="molecule type" value="Genomic_DNA"/>
</dbReference>
<dbReference type="Pfam" id="PF01618">
    <property type="entry name" value="MotA_ExbB"/>
    <property type="match status" value="1"/>
</dbReference>
<protein>
    <submittedName>
        <fullName evidence="9">MotA/TolQ/ExbB proton channel family protein</fullName>
    </submittedName>
</protein>
<comment type="similarity">
    <text evidence="2">Belongs to the ExbB/TolQ family.</text>
</comment>
<evidence type="ECO:0000256" key="4">
    <source>
        <dbReference type="ARBA" id="ARBA00022692"/>
    </source>
</evidence>
<feature type="transmembrane region" description="Helical" evidence="7">
    <location>
        <begin position="7"/>
        <end position="30"/>
    </location>
</feature>
<name>A0A3B1CDC5_9ZZZZ</name>
<dbReference type="InterPro" id="IPR050790">
    <property type="entry name" value="ExbB/TolQ_transport"/>
</dbReference>
<feature type="transmembrane region" description="Helical" evidence="7">
    <location>
        <begin position="50"/>
        <end position="70"/>
    </location>
</feature>
<keyword evidence="3" id="KW-1003">Cell membrane</keyword>
<evidence type="ECO:0000259" key="8">
    <source>
        <dbReference type="Pfam" id="PF01618"/>
    </source>
</evidence>
<dbReference type="InterPro" id="IPR002898">
    <property type="entry name" value="MotA_ExbB_proton_chnl"/>
</dbReference>
<comment type="subcellular location">
    <subcellularLocation>
        <location evidence="1">Cell membrane</location>
        <topology evidence="1">Multi-pass membrane protein</topology>
    </subcellularLocation>
</comment>
<evidence type="ECO:0000256" key="1">
    <source>
        <dbReference type="ARBA" id="ARBA00004651"/>
    </source>
</evidence>
<sequence>MKPENLINLSASVFVFIVLATCLAPANAWAGNGWFSDVWLVTVFKKGGLVMWPILFCSLLALTITLERGFHLRSGKIIKKDFLADARSLSAKGEFDFALRACKSHDVAMSRIVQAGLARARYGILEIERAIEAAGSHEATLLQANLRGLGVLANLTPMLGLLGTVLGMIKAFNVISESGAGNPGLVASGISEALITTAAGLIVGIPSLAIYHYFRGKVDRFVYDMEEESLRFIEDIQHSMKRDTDPEA</sequence>
<evidence type="ECO:0000256" key="2">
    <source>
        <dbReference type="ARBA" id="ARBA00010442"/>
    </source>
</evidence>
<proteinExistence type="inferred from homology"/>
<accession>A0A3B1CDC5</accession>
<evidence type="ECO:0000313" key="9">
    <source>
        <dbReference type="EMBL" id="VAX14807.1"/>
    </source>
</evidence>
<organism evidence="9">
    <name type="scientific">hydrothermal vent metagenome</name>
    <dbReference type="NCBI Taxonomy" id="652676"/>
    <lineage>
        <taxon>unclassified sequences</taxon>
        <taxon>metagenomes</taxon>
        <taxon>ecological metagenomes</taxon>
    </lineage>
</organism>
<dbReference type="GO" id="GO:0017038">
    <property type="term" value="P:protein import"/>
    <property type="evidence" value="ECO:0007669"/>
    <property type="project" value="TreeGrafter"/>
</dbReference>
<gene>
    <name evidence="9" type="ORF">MNBD_NITROSPINAE04-1020</name>
</gene>
<dbReference type="AlphaFoldDB" id="A0A3B1CDC5"/>
<evidence type="ECO:0000256" key="3">
    <source>
        <dbReference type="ARBA" id="ARBA00022475"/>
    </source>
</evidence>
<evidence type="ECO:0000256" key="7">
    <source>
        <dbReference type="SAM" id="Phobius"/>
    </source>
</evidence>
<evidence type="ECO:0000256" key="5">
    <source>
        <dbReference type="ARBA" id="ARBA00022989"/>
    </source>
</evidence>
<feature type="domain" description="MotA/TolQ/ExbB proton channel" evidence="8">
    <location>
        <begin position="108"/>
        <end position="226"/>
    </location>
</feature>
<evidence type="ECO:0000256" key="6">
    <source>
        <dbReference type="ARBA" id="ARBA00023136"/>
    </source>
</evidence>
<reference evidence="9" key="1">
    <citation type="submission" date="2018-06" db="EMBL/GenBank/DDBJ databases">
        <authorList>
            <person name="Zhirakovskaya E."/>
        </authorList>
    </citation>
    <scope>NUCLEOTIDE SEQUENCE</scope>
</reference>
<keyword evidence="4 7" id="KW-0812">Transmembrane</keyword>